<sequence>MSDRGNSPTGEAARRADAFAFPLLAMVLFAFFFAASTPSPLFVVFQRDWGFSSGMLTVAFSVYAIALLVALLSAGSLSDHIGRRSVVIGALGLQTLAMILFVYAGDINQLIVARCFQGLATGIASGALSAAVVEAAPVGHKKAGVLFSSIAPLAGLATGSLITGLSMYWIGRPEVMVFAVLAFIFSIAAVGVATVPETATRRAGALGSLKPRISVNARAQTAYVRSIPLLLAIWALCGLYMSLAPSILYGIFNVNSAGLNGLTVAALCGPAAIAAAFLGRFLTLSLCAAVGAIAMVVGLSVLIMSLLGGGVVVFFIGTLIAGVGSGAGFSAVLQTLAPLAEEHERAELFAAIFVACYLSLSLPPVMAGFGVGVFGLLDTSWVYLAALLLVALTTSLTHWRVYRGNN</sequence>
<evidence type="ECO:0000256" key="2">
    <source>
        <dbReference type="ARBA" id="ARBA00022448"/>
    </source>
</evidence>
<dbReference type="GO" id="GO:0022857">
    <property type="term" value="F:transmembrane transporter activity"/>
    <property type="evidence" value="ECO:0007669"/>
    <property type="project" value="InterPro"/>
</dbReference>
<organism evidence="9 10">
    <name type="scientific">Pseudomonas veronii 1YdBTEX2</name>
    <dbReference type="NCBI Taxonomy" id="1295141"/>
    <lineage>
        <taxon>Bacteria</taxon>
        <taxon>Pseudomonadati</taxon>
        <taxon>Pseudomonadota</taxon>
        <taxon>Gammaproteobacteria</taxon>
        <taxon>Pseudomonadales</taxon>
        <taxon>Pseudomonadaceae</taxon>
        <taxon>Pseudomonas</taxon>
    </lineage>
</organism>
<evidence type="ECO:0000256" key="1">
    <source>
        <dbReference type="ARBA" id="ARBA00004651"/>
    </source>
</evidence>
<feature type="transmembrane region" description="Helical" evidence="7">
    <location>
        <begin position="381"/>
        <end position="402"/>
    </location>
</feature>
<dbReference type="AlphaFoldDB" id="A0A1D3K5Z9"/>
<dbReference type="InterPro" id="IPR011701">
    <property type="entry name" value="MFS"/>
</dbReference>
<name>A0A1D3K5Z9_PSEVE</name>
<dbReference type="RefSeq" id="WP_017846000.1">
    <property type="nucleotide sequence ID" value="NZ_AOUH01000014.1"/>
</dbReference>
<dbReference type="GO" id="GO:0005886">
    <property type="term" value="C:plasma membrane"/>
    <property type="evidence" value="ECO:0007669"/>
    <property type="project" value="UniProtKB-SubCell"/>
</dbReference>
<feature type="transmembrane region" description="Helical" evidence="7">
    <location>
        <begin position="51"/>
        <end position="74"/>
    </location>
</feature>
<dbReference type="Pfam" id="PF07690">
    <property type="entry name" value="MFS_1"/>
    <property type="match status" value="1"/>
</dbReference>
<feature type="transmembrane region" description="Helical" evidence="7">
    <location>
        <begin position="286"/>
        <end position="307"/>
    </location>
</feature>
<dbReference type="Proteomes" id="UP000245431">
    <property type="component" value="Chromosome PVE_r1"/>
</dbReference>
<feature type="transmembrane region" description="Helical" evidence="7">
    <location>
        <begin position="145"/>
        <end position="170"/>
    </location>
</feature>
<evidence type="ECO:0000256" key="5">
    <source>
        <dbReference type="ARBA" id="ARBA00022989"/>
    </source>
</evidence>
<dbReference type="PANTHER" id="PTHR23517:SF13">
    <property type="entry name" value="MAJOR FACILITATOR SUPERFAMILY MFS_1"/>
    <property type="match status" value="1"/>
</dbReference>
<dbReference type="EMBL" id="LT599583">
    <property type="protein sequence ID" value="SBW83737.1"/>
    <property type="molecule type" value="Genomic_DNA"/>
</dbReference>
<dbReference type="PROSITE" id="PS50850">
    <property type="entry name" value="MFS"/>
    <property type="match status" value="1"/>
</dbReference>
<protein>
    <submittedName>
        <fullName evidence="9">MFS transporter</fullName>
    </submittedName>
</protein>
<evidence type="ECO:0000256" key="3">
    <source>
        <dbReference type="ARBA" id="ARBA00022475"/>
    </source>
</evidence>
<accession>A0A1D3K5Z9</accession>
<feature type="transmembrane region" description="Helical" evidence="7">
    <location>
        <begin position="86"/>
        <end position="105"/>
    </location>
</feature>
<dbReference type="Gene3D" id="1.20.1250.20">
    <property type="entry name" value="MFS general substrate transporter like domains"/>
    <property type="match status" value="1"/>
</dbReference>
<keyword evidence="2" id="KW-0813">Transport</keyword>
<dbReference type="InterPro" id="IPR050171">
    <property type="entry name" value="MFS_Transporters"/>
</dbReference>
<reference evidence="10" key="1">
    <citation type="submission" date="2016-07" db="EMBL/GenBank/DDBJ databases">
        <authorList>
            <person name="Florea S."/>
            <person name="Webb J.S."/>
            <person name="Jaromczyk J."/>
            <person name="Schardl C.L."/>
        </authorList>
    </citation>
    <scope>NUCLEOTIDE SEQUENCE [LARGE SCALE GENOMIC DNA]</scope>
    <source>
        <strain evidence="10">1YdBTEX2</strain>
    </source>
</reference>
<feature type="transmembrane region" description="Helical" evidence="7">
    <location>
        <begin position="176"/>
        <end position="195"/>
    </location>
</feature>
<keyword evidence="5 7" id="KW-1133">Transmembrane helix</keyword>
<keyword evidence="3" id="KW-1003">Cell membrane</keyword>
<comment type="subcellular location">
    <subcellularLocation>
        <location evidence="1">Cell membrane</location>
        <topology evidence="1">Multi-pass membrane protein</topology>
    </subcellularLocation>
</comment>
<feature type="transmembrane region" description="Helical" evidence="7">
    <location>
        <begin position="258"/>
        <end position="279"/>
    </location>
</feature>
<evidence type="ECO:0000256" key="4">
    <source>
        <dbReference type="ARBA" id="ARBA00022692"/>
    </source>
</evidence>
<proteinExistence type="predicted"/>
<dbReference type="InterPro" id="IPR036259">
    <property type="entry name" value="MFS_trans_sf"/>
</dbReference>
<evidence type="ECO:0000256" key="7">
    <source>
        <dbReference type="SAM" id="Phobius"/>
    </source>
</evidence>
<feature type="transmembrane region" description="Helical" evidence="7">
    <location>
        <begin position="227"/>
        <end position="252"/>
    </location>
</feature>
<feature type="transmembrane region" description="Helical" evidence="7">
    <location>
        <begin position="313"/>
        <end position="336"/>
    </location>
</feature>
<keyword evidence="4 7" id="KW-0812">Transmembrane</keyword>
<evidence type="ECO:0000259" key="8">
    <source>
        <dbReference type="PROSITE" id="PS50850"/>
    </source>
</evidence>
<feature type="transmembrane region" description="Helical" evidence="7">
    <location>
        <begin position="111"/>
        <end position="133"/>
    </location>
</feature>
<dbReference type="InterPro" id="IPR020846">
    <property type="entry name" value="MFS_dom"/>
</dbReference>
<dbReference type="SUPFAM" id="SSF103473">
    <property type="entry name" value="MFS general substrate transporter"/>
    <property type="match status" value="1"/>
</dbReference>
<dbReference type="PANTHER" id="PTHR23517">
    <property type="entry name" value="RESISTANCE PROTEIN MDTM, PUTATIVE-RELATED-RELATED"/>
    <property type="match status" value="1"/>
</dbReference>
<gene>
    <name evidence="9" type="ORF">PVE_R1G5858</name>
</gene>
<evidence type="ECO:0000313" key="9">
    <source>
        <dbReference type="EMBL" id="SBW83737.1"/>
    </source>
</evidence>
<evidence type="ECO:0000313" key="10">
    <source>
        <dbReference type="Proteomes" id="UP000245431"/>
    </source>
</evidence>
<evidence type="ECO:0000256" key="6">
    <source>
        <dbReference type="ARBA" id="ARBA00023136"/>
    </source>
</evidence>
<feature type="domain" description="Major facilitator superfamily (MFS) profile" evidence="8">
    <location>
        <begin position="20"/>
        <end position="403"/>
    </location>
</feature>
<feature type="transmembrane region" description="Helical" evidence="7">
    <location>
        <begin position="21"/>
        <end position="45"/>
    </location>
</feature>
<feature type="transmembrane region" description="Helical" evidence="7">
    <location>
        <begin position="348"/>
        <end position="375"/>
    </location>
</feature>
<keyword evidence="6 7" id="KW-0472">Membrane</keyword>